<feature type="transmembrane region" description="Helical" evidence="1">
    <location>
        <begin position="20"/>
        <end position="53"/>
    </location>
</feature>
<evidence type="ECO:0000256" key="1">
    <source>
        <dbReference type="SAM" id="Phobius"/>
    </source>
</evidence>
<keyword evidence="1" id="KW-0812">Transmembrane</keyword>
<reference evidence="2" key="1">
    <citation type="journal article" date="2021" name="Mitochondrial DNA Part B Resour">
        <title>The chloroplast genome of a unicellular green alga strain isolated from the rubber processing wastewater.</title>
        <authorList>
            <person name="Han B."/>
            <person name="Mu Y."/>
            <person name="Tan D."/>
            <person name="Ma S."/>
            <person name="Fu L."/>
            <person name="Sun X."/>
            <person name="Zhang J."/>
        </authorList>
    </citation>
    <scope>NUCLEOTIDE SEQUENCE</scope>
</reference>
<protein>
    <submittedName>
        <fullName evidence="2">Uncharacterized protein</fullName>
    </submittedName>
</protein>
<keyword evidence="1" id="KW-1133">Transmembrane helix</keyword>
<organism evidence="2">
    <name type="scientific">Chlorella vulgaris</name>
    <name type="common">Green alga</name>
    <dbReference type="NCBI Taxonomy" id="3077"/>
    <lineage>
        <taxon>Eukaryota</taxon>
        <taxon>Viridiplantae</taxon>
        <taxon>Chlorophyta</taxon>
        <taxon>core chlorophytes</taxon>
        <taxon>Trebouxiophyceae</taxon>
        <taxon>Chlorellales</taxon>
        <taxon>Chlorellaceae</taxon>
        <taxon>Chlorella clade</taxon>
        <taxon>Chlorella</taxon>
    </lineage>
</organism>
<name>A0A8A2F9E5_CHLVU</name>
<proteinExistence type="predicted"/>
<geneLocation type="chloroplast" evidence="2"/>
<accession>A0A8A2F9E5</accession>
<sequence length="54" mass="6091">MSVNLTENKDQKLFVSQEIITGVIFALFCCVEMGPTLELSLFYGFSFVLFGYLS</sequence>
<keyword evidence="1" id="KW-0472">Membrane</keyword>
<evidence type="ECO:0000313" key="2">
    <source>
        <dbReference type="EMBL" id="QSV10826.1"/>
    </source>
</evidence>
<dbReference type="AlphaFoldDB" id="A0A8A2F9E5"/>
<keyword evidence="2" id="KW-0150">Chloroplast</keyword>
<dbReference type="EMBL" id="MT920676">
    <property type="protein sequence ID" value="QSV10826.1"/>
    <property type="molecule type" value="Genomic_DNA"/>
</dbReference>
<keyword evidence="2" id="KW-0934">Plastid</keyword>